<reference evidence="1" key="1">
    <citation type="submission" date="2021-06" db="EMBL/GenBank/DDBJ databases">
        <authorList>
            <person name="Hodson N. C."/>
            <person name="Mongue J. A."/>
            <person name="Jaron S. K."/>
        </authorList>
    </citation>
    <scope>NUCLEOTIDE SEQUENCE</scope>
</reference>
<dbReference type="OrthoDB" id="6361347at2759"/>
<protein>
    <submittedName>
        <fullName evidence="1">Uncharacterized protein</fullName>
    </submittedName>
</protein>
<name>A0A8J2K6L7_9HEXA</name>
<organism evidence="1 2">
    <name type="scientific">Allacma fusca</name>
    <dbReference type="NCBI Taxonomy" id="39272"/>
    <lineage>
        <taxon>Eukaryota</taxon>
        <taxon>Metazoa</taxon>
        <taxon>Ecdysozoa</taxon>
        <taxon>Arthropoda</taxon>
        <taxon>Hexapoda</taxon>
        <taxon>Collembola</taxon>
        <taxon>Symphypleona</taxon>
        <taxon>Sminthuridae</taxon>
        <taxon>Allacma</taxon>
    </lineage>
</organism>
<evidence type="ECO:0000313" key="1">
    <source>
        <dbReference type="EMBL" id="CAG7721164.1"/>
    </source>
</evidence>
<proteinExistence type="predicted"/>
<evidence type="ECO:0000313" key="2">
    <source>
        <dbReference type="Proteomes" id="UP000708208"/>
    </source>
</evidence>
<sequence>MWAVLGQAIGIEDAFNVALQPSLPAAKLFYER</sequence>
<accession>A0A8J2K6L7</accession>
<dbReference type="Proteomes" id="UP000708208">
    <property type="component" value="Unassembled WGS sequence"/>
</dbReference>
<gene>
    <name evidence="1" type="ORF">AFUS01_LOCUS10399</name>
</gene>
<feature type="non-terminal residue" evidence="1">
    <location>
        <position position="32"/>
    </location>
</feature>
<comment type="caution">
    <text evidence="1">The sequence shown here is derived from an EMBL/GenBank/DDBJ whole genome shotgun (WGS) entry which is preliminary data.</text>
</comment>
<dbReference type="AlphaFoldDB" id="A0A8J2K6L7"/>
<dbReference type="EMBL" id="CAJVCH010077135">
    <property type="protein sequence ID" value="CAG7721164.1"/>
    <property type="molecule type" value="Genomic_DNA"/>
</dbReference>
<keyword evidence="2" id="KW-1185">Reference proteome</keyword>